<keyword evidence="7" id="KW-0479">Metal-binding</keyword>
<feature type="transmembrane region" description="Helical" evidence="13">
    <location>
        <begin position="47"/>
        <end position="67"/>
    </location>
</feature>
<evidence type="ECO:0000256" key="7">
    <source>
        <dbReference type="ARBA" id="ARBA00022723"/>
    </source>
</evidence>
<evidence type="ECO:0000256" key="5">
    <source>
        <dbReference type="ARBA" id="ARBA00022617"/>
    </source>
</evidence>
<keyword evidence="11 13" id="KW-0472">Membrane</keyword>
<dbReference type="EMBL" id="JAIVFP010000001">
    <property type="protein sequence ID" value="MCI4683394.1"/>
    <property type="molecule type" value="Genomic_DNA"/>
</dbReference>
<feature type="transmembrane region" description="Helical" evidence="13">
    <location>
        <begin position="144"/>
        <end position="167"/>
    </location>
</feature>
<accession>A0ABS9Z6U7</accession>
<gene>
    <name evidence="15" type="ORF">K2U94_11555</name>
</gene>
<comment type="caution">
    <text evidence="15">The sequence shown here is derived from an EMBL/GenBank/DDBJ whole genome shotgun (WGS) entry which is preliminary data.</text>
</comment>
<dbReference type="InterPro" id="IPR011577">
    <property type="entry name" value="Cyt_b561_bac/Ni-Hgenase"/>
</dbReference>
<dbReference type="PANTHER" id="PTHR30529">
    <property type="entry name" value="CYTOCHROME B561"/>
    <property type="match status" value="1"/>
</dbReference>
<protein>
    <submittedName>
        <fullName evidence="15">Cytochrome b</fullName>
    </submittedName>
</protein>
<feature type="transmembrane region" description="Helical" evidence="13">
    <location>
        <begin position="88"/>
        <end position="111"/>
    </location>
</feature>
<evidence type="ECO:0000313" key="16">
    <source>
        <dbReference type="Proteomes" id="UP001139104"/>
    </source>
</evidence>
<proteinExistence type="inferred from homology"/>
<name>A0ABS9Z6U7_9HYPH</name>
<dbReference type="InterPro" id="IPR016174">
    <property type="entry name" value="Di-haem_cyt_TM"/>
</dbReference>
<evidence type="ECO:0000256" key="4">
    <source>
        <dbReference type="ARBA" id="ARBA00022475"/>
    </source>
</evidence>
<dbReference type="RefSeq" id="WP_243067349.1">
    <property type="nucleotide sequence ID" value="NZ_JAIVFK010000038.1"/>
</dbReference>
<organism evidence="15 16">
    <name type="scientific">Candidatus Rhodoblastus alkanivorans</name>
    <dbReference type="NCBI Taxonomy" id="2954117"/>
    <lineage>
        <taxon>Bacteria</taxon>
        <taxon>Pseudomonadati</taxon>
        <taxon>Pseudomonadota</taxon>
        <taxon>Alphaproteobacteria</taxon>
        <taxon>Hyphomicrobiales</taxon>
        <taxon>Rhodoblastaceae</taxon>
        <taxon>Rhodoblastus</taxon>
    </lineage>
</organism>
<evidence type="ECO:0000256" key="12">
    <source>
        <dbReference type="ARBA" id="ARBA00037975"/>
    </source>
</evidence>
<comment type="similarity">
    <text evidence="12">Belongs to the cytochrome b561 family.</text>
</comment>
<keyword evidence="3" id="KW-0813">Transport</keyword>
<sequence>MSNIAEKKKFVAPVILLHWLMALMIFALYAVGLSVDSFDKPLRPSIVNAHVIVGLLLLVLLVFRVVARVSNETPAYPASMGPMFRRAAAAGHGVLYLLMLATPIAGIATFLPRGRPLSLGLFEIPSPFEANRDLAHQFGEIHELLAHLLIATVVAHALVALYHQFVLRDGILERMRP</sequence>
<evidence type="ECO:0000256" key="1">
    <source>
        <dbReference type="ARBA" id="ARBA00001970"/>
    </source>
</evidence>
<reference evidence="15" key="1">
    <citation type="journal article" date="2022" name="ISME J.">
        <title>Identification of active gaseous-alkane degraders at natural gas seeps.</title>
        <authorList>
            <person name="Farhan Ul Haque M."/>
            <person name="Hernandez M."/>
            <person name="Crombie A.T."/>
            <person name="Murrell J.C."/>
        </authorList>
    </citation>
    <scope>NUCLEOTIDE SEQUENCE</scope>
    <source>
        <strain evidence="15">PC2</strain>
    </source>
</reference>
<feature type="transmembrane region" description="Helical" evidence="13">
    <location>
        <begin position="12"/>
        <end position="35"/>
    </location>
</feature>
<dbReference type="InterPro" id="IPR052168">
    <property type="entry name" value="Cytochrome_b561_oxidase"/>
</dbReference>
<evidence type="ECO:0000256" key="3">
    <source>
        <dbReference type="ARBA" id="ARBA00022448"/>
    </source>
</evidence>
<keyword evidence="16" id="KW-1185">Reference proteome</keyword>
<dbReference type="PANTHER" id="PTHR30529:SF1">
    <property type="entry name" value="CYTOCHROME B561 HOMOLOG 2"/>
    <property type="match status" value="1"/>
</dbReference>
<dbReference type="Gene3D" id="1.20.950.20">
    <property type="entry name" value="Transmembrane di-heme cytochromes, Chain C"/>
    <property type="match status" value="1"/>
</dbReference>
<evidence type="ECO:0000259" key="14">
    <source>
        <dbReference type="Pfam" id="PF01292"/>
    </source>
</evidence>
<evidence type="ECO:0000256" key="11">
    <source>
        <dbReference type="ARBA" id="ARBA00023136"/>
    </source>
</evidence>
<keyword evidence="6 13" id="KW-0812">Transmembrane</keyword>
<keyword evidence="5" id="KW-0349">Heme</keyword>
<evidence type="ECO:0000256" key="2">
    <source>
        <dbReference type="ARBA" id="ARBA00004651"/>
    </source>
</evidence>
<keyword evidence="8" id="KW-0249">Electron transport</keyword>
<keyword evidence="4" id="KW-1003">Cell membrane</keyword>
<evidence type="ECO:0000313" key="15">
    <source>
        <dbReference type="EMBL" id="MCI4683394.1"/>
    </source>
</evidence>
<keyword evidence="9 13" id="KW-1133">Transmembrane helix</keyword>
<dbReference type="SUPFAM" id="SSF81342">
    <property type="entry name" value="Transmembrane di-heme cytochromes"/>
    <property type="match status" value="1"/>
</dbReference>
<dbReference type="Proteomes" id="UP001139104">
    <property type="component" value="Unassembled WGS sequence"/>
</dbReference>
<keyword evidence="10" id="KW-0408">Iron</keyword>
<evidence type="ECO:0000256" key="9">
    <source>
        <dbReference type="ARBA" id="ARBA00022989"/>
    </source>
</evidence>
<evidence type="ECO:0000256" key="10">
    <source>
        <dbReference type="ARBA" id="ARBA00023004"/>
    </source>
</evidence>
<evidence type="ECO:0000256" key="8">
    <source>
        <dbReference type="ARBA" id="ARBA00022982"/>
    </source>
</evidence>
<dbReference type="Pfam" id="PF01292">
    <property type="entry name" value="Ni_hydr_CYTB"/>
    <property type="match status" value="1"/>
</dbReference>
<evidence type="ECO:0000256" key="6">
    <source>
        <dbReference type="ARBA" id="ARBA00022692"/>
    </source>
</evidence>
<comment type="cofactor">
    <cofactor evidence="1">
        <name>heme b</name>
        <dbReference type="ChEBI" id="CHEBI:60344"/>
    </cofactor>
</comment>
<feature type="domain" description="Cytochrome b561 bacterial/Ni-hydrogenase" evidence="14">
    <location>
        <begin position="12"/>
        <end position="176"/>
    </location>
</feature>
<comment type="subcellular location">
    <subcellularLocation>
        <location evidence="2">Cell membrane</location>
        <topology evidence="2">Multi-pass membrane protein</topology>
    </subcellularLocation>
</comment>
<evidence type="ECO:0000256" key="13">
    <source>
        <dbReference type="SAM" id="Phobius"/>
    </source>
</evidence>